<dbReference type="PROSITE" id="PS00770">
    <property type="entry name" value="AA_TRANSFER_CLASS_4"/>
    <property type="match status" value="1"/>
</dbReference>
<dbReference type="FunFam" id="3.30.470.10:FF:000012">
    <property type="entry name" value="Branched-chain-amino-acid aminotransferase"/>
    <property type="match status" value="1"/>
</dbReference>
<dbReference type="VEuPathDB" id="FungiDB:jhhlp_006302"/>
<keyword evidence="7 10" id="KW-0100">Branched-chain amino acid biosynthesis</keyword>
<evidence type="ECO:0000256" key="10">
    <source>
        <dbReference type="RuleBase" id="RU004517"/>
    </source>
</evidence>
<comment type="similarity">
    <text evidence="2 8">Belongs to the class-IV pyridoxal-phosphate-dependent aminotransferase family.</text>
</comment>
<evidence type="ECO:0000256" key="3">
    <source>
        <dbReference type="ARBA" id="ARBA00022576"/>
    </source>
</evidence>
<comment type="caution">
    <text evidence="11">The sequence shown here is derived from an EMBL/GenBank/DDBJ whole genome shotgun (WGS) entry which is preliminary data.</text>
</comment>
<evidence type="ECO:0000256" key="5">
    <source>
        <dbReference type="ARBA" id="ARBA00022679"/>
    </source>
</evidence>
<evidence type="ECO:0000256" key="7">
    <source>
        <dbReference type="ARBA" id="ARBA00023304"/>
    </source>
</evidence>
<dbReference type="PANTHER" id="PTHR11825">
    <property type="entry name" value="SUBGROUP IIII AMINOTRANSFERASE"/>
    <property type="match status" value="1"/>
</dbReference>
<sequence>MRGPLPTHQKGSGSSFLLPAHSLLRYPFKCEPLAPPTFPLCDTSQISSPTTNRDPIRTSPVATLSQSVSTRLLPTMAPSALATPAAEATPLTNGVTKTVAPTSTYAELDASKLIYERTSSPRAVPSLEAANAGSETICTDHMVTATWSAAAGWAAPKLQPYGPLSLMPTASVLHYATECFEGLKVYRGFDGRLRLFRPDCNAKRMVMSSTRISLPAFPSAELEKLMIALLSVDGPRWIPKSRPGTFLYLRPTMIGTQSQLGVMASREAMLYIICSFMPVMDSPPGGLRLRTSPEDMVRAWAGGFGYAKVGANYGPSLLATKEARDEGFHQILWLYGPEALCTEAGASNFFVVWKPKNGGKPQLVTAPLDDKIILDGVTRRSVLELVRERCPEIDVVERKYTIKELEEAHDEGRIIESFAAGTAYFICPISVVNHRGKNLDAPMGAAGEGGEYTLKIRQWLKDIMYGAEQDHKWAVLIPEEGEE</sequence>
<dbReference type="InterPro" id="IPR018300">
    <property type="entry name" value="Aminotrans_IV_CS"/>
</dbReference>
<dbReference type="CDD" id="cd01557">
    <property type="entry name" value="BCAT_beta_family"/>
    <property type="match status" value="1"/>
</dbReference>
<dbReference type="InParanoid" id="A0A2N3N5K6"/>
<dbReference type="InterPro" id="IPR005786">
    <property type="entry name" value="B_amino_transII"/>
</dbReference>
<dbReference type="OrthoDB" id="1732691at2759"/>
<evidence type="ECO:0000256" key="2">
    <source>
        <dbReference type="ARBA" id="ARBA00009320"/>
    </source>
</evidence>
<dbReference type="GO" id="GO:0009098">
    <property type="term" value="P:L-leucine biosynthetic process"/>
    <property type="evidence" value="ECO:0007669"/>
    <property type="project" value="TreeGrafter"/>
</dbReference>
<dbReference type="AlphaFoldDB" id="A0A2N3N5K6"/>
<dbReference type="PANTHER" id="PTHR11825:SF69">
    <property type="entry name" value="BRANCHED-CHAIN-AMINO-ACID AMINOTRANSFERASE"/>
    <property type="match status" value="1"/>
</dbReference>
<gene>
    <name evidence="11" type="ORF">jhhlp_006302</name>
</gene>
<dbReference type="SUPFAM" id="SSF56752">
    <property type="entry name" value="D-aminoacid aminotransferase-like PLP-dependent enzymes"/>
    <property type="match status" value="1"/>
</dbReference>
<comment type="catalytic activity">
    <reaction evidence="10">
        <text>L-leucine + 2-oxoglutarate = 4-methyl-2-oxopentanoate + L-glutamate</text>
        <dbReference type="Rhea" id="RHEA:18321"/>
        <dbReference type="ChEBI" id="CHEBI:16810"/>
        <dbReference type="ChEBI" id="CHEBI:17865"/>
        <dbReference type="ChEBI" id="CHEBI:29985"/>
        <dbReference type="ChEBI" id="CHEBI:57427"/>
        <dbReference type="EC" id="2.6.1.42"/>
    </reaction>
</comment>
<comment type="cofactor">
    <cofactor evidence="1 9">
        <name>pyridoxal 5'-phosphate</name>
        <dbReference type="ChEBI" id="CHEBI:597326"/>
    </cofactor>
</comment>
<dbReference type="Gene3D" id="3.20.10.10">
    <property type="entry name" value="D-amino Acid Aminotransferase, subunit A, domain 2"/>
    <property type="match status" value="1"/>
</dbReference>
<keyword evidence="3 10" id="KW-0032">Aminotransferase</keyword>
<reference evidence="11 12" key="1">
    <citation type="journal article" date="2017" name="G3 (Bethesda)">
        <title>First Draft Genome Sequence of the Pathogenic Fungus Lomentospora prolificans (Formerly Scedosporium prolificans).</title>
        <authorList>
            <person name="Luo R."/>
            <person name="Zimin A."/>
            <person name="Workman R."/>
            <person name="Fan Y."/>
            <person name="Pertea G."/>
            <person name="Grossman N."/>
            <person name="Wear M.P."/>
            <person name="Jia B."/>
            <person name="Miller H."/>
            <person name="Casadevall A."/>
            <person name="Timp W."/>
            <person name="Zhang S.X."/>
            <person name="Salzberg S.L."/>
        </authorList>
    </citation>
    <scope>NUCLEOTIDE SEQUENCE [LARGE SCALE GENOMIC DNA]</scope>
    <source>
        <strain evidence="11 12">JHH-5317</strain>
    </source>
</reference>
<keyword evidence="5 10" id="KW-0808">Transferase</keyword>
<evidence type="ECO:0000313" key="11">
    <source>
        <dbReference type="EMBL" id="PKS07694.1"/>
    </source>
</evidence>
<protein>
    <recommendedName>
        <fullName evidence="10">Branched-chain-amino-acid aminotransferase</fullName>
        <ecNumber evidence="10">2.6.1.42</ecNumber>
    </recommendedName>
</protein>
<organism evidence="11 12">
    <name type="scientific">Lomentospora prolificans</name>
    <dbReference type="NCBI Taxonomy" id="41688"/>
    <lineage>
        <taxon>Eukaryota</taxon>
        <taxon>Fungi</taxon>
        <taxon>Dikarya</taxon>
        <taxon>Ascomycota</taxon>
        <taxon>Pezizomycotina</taxon>
        <taxon>Sordariomycetes</taxon>
        <taxon>Hypocreomycetidae</taxon>
        <taxon>Microascales</taxon>
        <taxon>Microascaceae</taxon>
        <taxon>Lomentospora</taxon>
    </lineage>
</organism>
<dbReference type="InterPro" id="IPR043131">
    <property type="entry name" value="BCAT-like_N"/>
</dbReference>
<dbReference type="InterPro" id="IPR043132">
    <property type="entry name" value="BCAT-like_C"/>
</dbReference>
<dbReference type="InterPro" id="IPR033939">
    <property type="entry name" value="BCAT_family"/>
</dbReference>
<dbReference type="GO" id="GO:0004084">
    <property type="term" value="F:branched-chain-amino-acid transaminase activity"/>
    <property type="evidence" value="ECO:0007669"/>
    <property type="project" value="UniProtKB-EC"/>
</dbReference>
<comment type="catalytic activity">
    <reaction evidence="10">
        <text>L-valine + 2-oxoglutarate = 3-methyl-2-oxobutanoate + L-glutamate</text>
        <dbReference type="Rhea" id="RHEA:24813"/>
        <dbReference type="ChEBI" id="CHEBI:11851"/>
        <dbReference type="ChEBI" id="CHEBI:16810"/>
        <dbReference type="ChEBI" id="CHEBI:29985"/>
        <dbReference type="ChEBI" id="CHEBI:57762"/>
        <dbReference type="EC" id="2.6.1.42"/>
    </reaction>
</comment>
<keyword evidence="6 9" id="KW-0663">Pyridoxal phosphate</keyword>
<keyword evidence="12" id="KW-1185">Reference proteome</keyword>
<dbReference type="EC" id="2.6.1.42" evidence="10"/>
<dbReference type="FunFam" id="3.20.10.10:FF:000004">
    <property type="entry name" value="Branched-chain-amino-acid aminotransferase"/>
    <property type="match status" value="1"/>
</dbReference>
<dbReference type="STRING" id="41688.A0A2N3N5K6"/>
<evidence type="ECO:0000256" key="4">
    <source>
        <dbReference type="ARBA" id="ARBA00022605"/>
    </source>
</evidence>
<comment type="catalytic activity">
    <reaction evidence="10">
        <text>L-isoleucine + 2-oxoglutarate = (S)-3-methyl-2-oxopentanoate + L-glutamate</text>
        <dbReference type="Rhea" id="RHEA:24801"/>
        <dbReference type="ChEBI" id="CHEBI:16810"/>
        <dbReference type="ChEBI" id="CHEBI:29985"/>
        <dbReference type="ChEBI" id="CHEBI:35146"/>
        <dbReference type="ChEBI" id="CHEBI:58045"/>
        <dbReference type="EC" id="2.6.1.42"/>
    </reaction>
</comment>
<evidence type="ECO:0000313" key="12">
    <source>
        <dbReference type="Proteomes" id="UP000233524"/>
    </source>
</evidence>
<evidence type="ECO:0000256" key="9">
    <source>
        <dbReference type="RuleBase" id="RU004516"/>
    </source>
</evidence>
<dbReference type="EMBL" id="NLAX01000701">
    <property type="protein sequence ID" value="PKS07694.1"/>
    <property type="molecule type" value="Genomic_DNA"/>
</dbReference>
<proteinExistence type="inferred from homology"/>
<accession>A0A2N3N5K6</accession>
<evidence type="ECO:0000256" key="1">
    <source>
        <dbReference type="ARBA" id="ARBA00001933"/>
    </source>
</evidence>
<dbReference type="GO" id="GO:0009099">
    <property type="term" value="P:L-valine biosynthetic process"/>
    <property type="evidence" value="ECO:0007669"/>
    <property type="project" value="TreeGrafter"/>
</dbReference>
<dbReference type="Gene3D" id="3.30.470.10">
    <property type="match status" value="1"/>
</dbReference>
<dbReference type="InterPro" id="IPR001544">
    <property type="entry name" value="Aminotrans_IV"/>
</dbReference>
<dbReference type="GO" id="GO:0005739">
    <property type="term" value="C:mitochondrion"/>
    <property type="evidence" value="ECO:0007669"/>
    <property type="project" value="TreeGrafter"/>
</dbReference>
<evidence type="ECO:0000256" key="8">
    <source>
        <dbReference type="RuleBase" id="RU004106"/>
    </source>
</evidence>
<keyword evidence="4 10" id="KW-0028">Amino-acid biosynthesis</keyword>
<dbReference type="Pfam" id="PF01063">
    <property type="entry name" value="Aminotran_4"/>
    <property type="match status" value="1"/>
</dbReference>
<dbReference type="Proteomes" id="UP000233524">
    <property type="component" value="Unassembled WGS sequence"/>
</dbReference>
<dbReference type="InterPro" id="IPR036038">
    <property type="entry name" value="Aminotransferase-like"/>
</dbReference>
<name>A0A2N3N5K6_9PEZI</name>
<evidence type="ECO:0000256" key="6">
    <source>
        <dbReference type="ARBA" id="ARBA00022898"/>
    </source>
</evidence>